<evidence type="ECO:0000256" key="2">
    <source>
        <dbReference type="ARBA" id="ARBA00011085"/>
    </source>
</evidence>
<feature type="transmembrane region" description="Helical" evidence="10">
    <location>
        <begin position="38"/>
        <end position="60"/>
    </location>
</feature>
<comment type="subcellular location">
    <subcellularLocation>
        <location evidence="1">Membrane</location>
        <topology evidence="1">Multi-pass membrane protein</topology>
    </subcellularLocation>
</comment>
<feature type="transmembrane region" description="Helical" evidence="10">
    <location>
        <begin position="113"/>
        <end position="136"/>
    </location>
</feature>
<dbReference type="Pfam" id="PF02076">
    <property type="entry name" value="STE3"/>
    <property type="match status" value="1"/>
</dbReference>
<feature type="transmembrane region" description="Helical" evidence="10">
    <location>
        <begin position="72"/>
        <end position="92"/>
    </location>
</feature>
<feature type="transmembrane region" description="Helical" evidence="10">
    <location>
        <begin position="274"/>
        <end position="292"/>
    </location>
</feature>
<feature type="transmembrane region" description="Helical" evidence="10">
    <location>
        <begin position="6"/>
        <end position="26"/>
    </location>
</feature>
<evidence type="ECO:0000256" key="7">
    <source>
        <dbReference type="ARBA" id="ARBA00023136"/>
    </source>
</evidence>
<gene>
    <name evidence="11" type="ORF">IW261DRAFT_1343477</name>
</gene>
<dbReference type="GO" id="GO:0005886">
    <property type="term" value="C:plasma membrane"/>
    <property type="evidence" value="ECO:0007669"/>
    <property type="project" value="TreeGrafter"/>
</dbReference>
<keyword evidence="8 11" id="KW-0675">Receptor</keyword>
<keyword evidence="3" id="KW-0589">Pheromone response</keyword>
<dbReference type="PRINTS" id="PR00899">
    <property type="entry name" value="GPCRSTE3"/>
</dbReference>
<dbReference type="InterPro" id="IPR001499">
    <property type="entry name" value="GPCR_STE3"/>
</dbReference>
<evidence type="ECO:0000256" key="4">
    <source>
        <dbReference type="ARBA" id="ARBA00022692"/>
    </source>
</evidence>
<keyword evidence="7 10" id="KW-0472">Membrane</keyword>
<keyword evidence="5 10" id="KW-1133">Transmembrane helix</keyword>
<evidence type="ECO:0000313" key="12">
    <source>
        <dbReference type="Proteomes" id="UP001175227"/>
    </source>
</evidence>
<evidence type="ECO:0000256" key="3">
    <source>
        <dbReference type="ARBA" id="ARBA00022507"/>
    </source>
</evidence>
<evidence type="ECO:0000256" key="8">
    <source>
        <dbReference type="ARBA" id="ARBA00023170"/>
    </source>
</evidence>
<evidence type="ECO:0000256" key="9">
    <source>
        <dbReference type="ARBA" id="ARBA00023224"/>
    </source>
</evidence>
<dbReference type="PANTHER" id="PTHR28097:SF1">
    <property type="entry name" value="PHEROMONE A FACTOR RECEPTOR"/>
    <property type="match status" value="1"/>
</dbReference>
<comment type="caution">
    <text evidence="11">The sequence shown here is derived from an EMBL/GenBank/DDBJ whole genome shotgun (WGS) entry which is preliminary data.</text>
</comment>
<keyword evidence="6" id="KW-0297">G-protein coupled receptor</keyword>
<name>A0AA39TX42_9AGAR</name>
<dbReference type="Proteomes" id="UP001175227">
    <property type="component" value="Unassembled WGS sequence"/>
</dbReference>
<dbReference type="GO" id="GO:0004934">
    <property type="term" value="F:mating-type alpha-factor pheromone receptor activity"/>
    <property type="evidence" value="ECO:0007669"/>
    <property type="project" value="InterPro"/>
</dbReference>
<reference evidence="11" key="1">
    <citation type="submission" date="2023-06" db="EMBL/GenBank/DDBJ databases">
        <authorList>
            <consortium name="Lawrence Berkeley National Laboratory"/>
            <person name="Ahrendt S."/>
            <person name="Sahu N."/>
            <person name="Indic B."/>
            <person name="Wong-Bajracharya J."/>
            <person name="Merenyi Z."/>
            <person name="Ke H.-M."/>
            <person name="Monk M."/>
            <person name="Kocsube S."/>
            <person name="Drula E."/>
            <person name="Lipzen A."/>
            <person name="Balint B."/>
            <person name="Henrissat B."/>
            <person name="Andreopoulos B."/>
            <person name="Martin F.M."/>
            <person name="Harder C.B."/>
            <person name="Rigling D."/>
            <person name="Ford K.L."/>
            <person name="Foster G.D."/>
            <person name="Pangilinan J."/>
            <person name="Papanicolaou A."/>
            <person name="Barry K."/>
            <person name="LaButti K."/>
            <person name="Viragh M."/>
            <person name="Koriabine M."/>
            <person name="Yan M."/>
            <person name="Riley R."/>
            <person name="Champramary S."/>
            <person name="Plett K.L."/>
            <person name="Tsai I.J."/>
            <person name="Slot J."/>
            <person name="Sipos G."/>
            <person name="Plett J."/>
            <person name="Nagy L.G."/>
            <person name="Grigoriev I.V."/>
        </authorList>
    </citation>
    <scope>NUCLEOTIDE SEQUENCE</scope>
    <source>
        <strain evidence="11">ICMP 16352</strain>
    </source>
</reference>
<evidence type="ECO:0000313" key="11">
    <source>
        <dbReference type="EMBL" id="KAK0472452.1"/>
    </source>
</evidence>
<evidence type="ECO:0000256" key="6">
    <source>
        <dbReference type="ARBA" id="ARBA00023040"/>
    </source>
</evidence>
<dbReference type="AlphaFoldDB" id="A0AA39TX42"/>
<evidence type="ECO:0000256" key="1">
    <source>
        <dbReference type="ARBA" id="ARBA00004141"/>
    </source>
</evidence>
<accession>A0AA39TX42</accession>
<organism evidence="11 12">
    <name type="scientific">Armillaria novae-zelandiae</name>
    <dbReference type="NCBI Taxonomy" id="153914"/>
    <lineage>
        <taxon>Eukaryota</taxon>
        <taxon>Fungi</taxon>
        <taxon>Dikarya</taxon>
        <taxon>Basidiomycota</taxon>
        <taxon>Agaricomycotina</taxon>
        <taxon>Agaricomycetes</taxon>
        <taxon>Agaricomycetidae</taxon>
        <taxon>Agaricales</taxon>
        <taxon>Marasmiineae</taxon>
        <taxon>Physalacriaceae</taxon>
        <taxon>Armillaria</taxon>
    </lineage>
</organism>
<evidence type="ECO:0000256" key="10">
    <source>
        <dbReference type="SAM" id="Phobius"/>
    </source>
</evidence>
<protein>
    <submittedName>
        <fullName evidence="11">Fungal pheromone STE3G-protein-coupled receptor</fullName>
    </submittedName>
</protein>
<proteinExistence type="inferred from homology"/>
<sequence>MQLSDPTYPLFPISAFLGFILPVIPLPWHLKAYNSGTCYYMIWVSIACLNQFINSIVWANNVTDWAPIWCDISIRIMMGASVGLPAASLCINRRLFHIATSQAVVVTQKEKRRAVLIDTFVCVLFPLVYIAMQYIVQGHRFNIFEGIGCYPALYNTPLMYVISAMWPIIIGLISSVYCALTLRAFSRRRLEFSKFLSSNRSLSVNRYFRLMALAMTEICFTMPLAIFMIWLNTTATPIGPWRSWADTHFAFSRVERYPALLWRQSRLLIIAYEFTRWVNPLCALVFFAYFGFADEARKNYKAVWWKGLGLLGIKPKPAERKVGLVESVG</sequence>
<keyword evidence="4 10" id="KW-0812">Transmembrane</keyword>
<feature type="transmembrane region" description="Helical" evidence="10">
    <location>
        <begin position="207"/>
        <end position="231"/>
    </location>
</feature>
<keyword evidence="12" id="KW-1185">Reference proteome</keyword>
<feature type="transmembrane region" description="Helical" evidence="10">
    <location>
        <begin position="164"/>
        <end position="186"/>
    </location>
</feature>
<comment type="similarity">
    <text evidence="2">Belongs to the G-protein coupled receptor 4 family.</text>
</comment>
<dbReference type="GO" id="GO:0000750">
    <property type="term" value="P:pheromone-dependent signal transduction involved in conjugation with cellular fusion"/>
    <property type="evidence" value="ECO:0007669"/>
    <property type="project" value="TreeGrafter"/>
</dbReference>
<dbReference type="InterPro" id="IPR000481">
    <property type="entry name" value="GPCR_Pheromne_B_alpha_rcpt"/>
</dbReference>
<evidence type="ECO:0000256" key="5">
    <source>
        <dbReference type="ARBA" id="ARBA00022989"/>
    </source>
</evidence>
<keyword evidence="9" id="KW-0807">Transducer</keyword>
<dbReference type="CDD" id="cd14966">
    <property type="entry name" value="7tmD_STE3"/>
    <property type="match status" value="1"/>
</dbReference>
<dbReference type="PANTHER" id="PTHR28097">
    <property type="entry name" value="PHEROMONE A FACTOR RECEPTOR"/>
    <property type="match status" value="1"/>
</dbReference>
<dbReference type="PRINTS" id="PR00901">
    <property type="entry name" value="PHEROMONEBAR"/>
</dbReference>
<dbReference type="EMBL" id="JAUEPR010000040">
    <property type="protein sequence ID" value="KAK0472452.1"/>
    <property type="molecule type" value="Genomic_DNA"/>
</dbReference>